<feature type="transmembrane region" description="Helical" evidence="3">
    <location>
        <begin position="95"/>
        <end position="112"/>
    </location>
</feature>
<gene>
    <name evidence="4" type="ORF">SAMN04488090_0771</name>
</gene>
<evidence type="ECO:0000256" key="3">
    <source>
        <dbReference type="SAM" id="Phobius"/>
    </source>
</evidence>
<keyword evidence="3" id="KW-0472">Membrane</keyword>
<feature type="coiled-coil region" evidence="1">
    <location>
        <begin position="112"/>
        <end position="157"/>
    </location>
</feature>
<feature type="transmembrane region" description="Helical" evidence="3">
    <location>
        <begin position="57"/>
        <end position="75"/>
    </location>
</feature>
<keyword evidence="1" id="KW-0175">Coiled coil</keyword>
<protein>
    <submittedName>
        <fullName evidence="4">Uncharacterized protein</fullName>
    </submittedName>
</protein>
<dbReference type="RefSeq" id="WP_093198047.1">
    <property type="nucleotide sequence ID" value="NZ_FNGS01000002.1"/>
</dbReference>
<organism evidence="4 5">
    <name type="scientific">Siphonobacter aquaeclarae</name>
    <dbReference type="NCBI Taxonomy" id="563176"/>
    <lineage>
        <taxon>Bacteria</taxon>
        <taxon>Pseudomonadati</taxon>
        <taxon>Bacteroidota</taxon>
        <taxon>Cytophagia</taxon>
        <taxon>Cytophagales</taxon>
        <taxon>Cytophagaceae</taxon>
        <taxon>Siphonobacter</taxon>
    </lineage>
</organism>
<keyword evidence="3" id="KW-1133">Transmembrane helix</keyword>
<evidence type="ECO:0000256" key="2">
    <source>
        <dbReference type="SAM" id="MobiDB-lite"/>
    </source>
</evidence>
<dbReference type="EMBL" id="FNGS01000002">
    <property type="protein sequence ID" value="SDL41354.1"/>
    <property type="molecule type" value="Genomic_DNA"/>
</dbReference>
<accession>A0A1G9JW25</accession>
<feature type="compositionally biased region" description="Basic and acidic residues" evidence="2">
    <location>
        <begin position="328"/>
        <end position="339"/>
    </location>
</feature>
<evidence type="ECO:0000256" key="1">
    <source>
        <dbReference type="SAM" id="Coils"/>
    </source>
</evidence>
<dbReference type="OrthoDB" id="1157971at2"/>
<feature type="transmembrane region" description="Helical" evidence="3">
    <location>
        <begin position="27"/>
        <end position="45"/>
    </location>
</feature>
<keyword evidence="3" id="KW-0812">Transmembrane</keyword>
<keyword evidence="5" id="KW-1185">Reference proteome</keyword>
<evidence type="ECO:0000313" key="5">
    <source>
        <dbReference type="Proteomes" id="UP000198901"/>
    </source>
</evidence>
<feature type="region of interest" description="Disordered" evidence="2">
    <location>
        <begin position="316"/>
        <end position="339"/>
    </location>
</feature>
<dbReference type="AlphaFoldDB" id="A0A1G9JW25"/>
<proteinExistence type="predicted"/>
<evidence type="ECO:0000313" key="4">
    <source>
        <dbReference type="EMBL" id="SDL41354.1"/>
    </source>
</evidence>
<dbReference type="Proteomes" id="UP000198901">
    <property type="component" value="Unassembled WGS sequence"/>
</dbReference>
<name>A0A1G9JW25_9BACT</name>
<dbReference type="STRING" id="563176.SAMN04488090_0771"/>
<sequence length="339" mass="38118">MPAPDFSQIGGNDDTTKKSFWNRPEGVVGFLFLAAIAAMGLVYFNRVVEFLIKVTENTLYLAVLLAALGILIFLFTSKDVRTAVFFLFKTMMRKIAGLVIQLDPIAIMKIYIDDLKDKRRKMQGQIDQLAGQLVKLNKKINENNDVIKQKFAEANKAQSMSDKPGMKEAASLATIEGAGLQEMNEKLFPLQRNIQTVLAFMEKVNTSADYIIKETEIKVKLKEAEYQIVKESSNALRTAVSIFKGNPDKKFYFDESMEYIQDDMSKKLGEMKRAMDLSMDFINSVDIQNGVLSDKGQAMLEAYNKGEFKLIQLDAPQAPSSSGKKINPPKDEGYRSLLE</sequence>
<reference evidence="4 5" key="1">
    <citation type="submission" date="2016-10" db="EMBL/GenBank/DDBJ databases">
        <authorList>
            <person name="de Groot N.N."/>
        </authorList>
    </citation>
    <scope>NUCLEOTIDE SEQUENCE [LARGE SCALE GENOMIC DNA]</scope>
    <source>
        <strain evidence="4 5">DSM 21668</strain>
    </source>
</reference>